<dbReference type="GO" id="GO:0003968">
    <property type="term" value="F:RNA-directed RNA polymerase activity"/>
    <property type="evidence" value="ECO:0007669"/>
    <property type="project" value="UniProtKB-KW"/>
</dbReference>
<protein>
    <submittedName>
        <fullName evidence="5">RNA dependent RNA polymerase</fullName>
    </submittedName>
</protein>
<keyword evidence="3" id="KW-0548">Nucleotidyltransferase</keyword>
<evidence type="ECO:0000313" key="5">
    <source>
        <dbReference type="EMBL" id="BBU59848.1"/>
    </source>
</evidence>
<dbReference type="SUPFAM" id="SSF56672">
    <property type="entry name" value="DNA/RNA polymerases"/>
    <property type="match status" value="1"/>
</dbReference>
<keyword evidence="1" id="KW-0696">RNA-directed RNA polymerase</keyword>
<evidence type="ECO:0000256" key="2">
    <source>
        <dbReference type="ARBA" id="ARBA00022679"/>
    </source>
</evidence>
<organism evidence="5">
    <name type="scientific">Rosellinia necatrix partitivirus 20</name>
    <dbReference type="NCBI Taxonomy" id="2699388"/>
    <lineage>
        <taxon>Viruses</taxon>
        <taxon>Riboviria</taxon>
        <taxon>Orthornavirae</taxon>
        <taxon>Pisuviricota</taxon>
        <taxon>Duplopiviricetes</taxon>
        <taxon>Durnavirales</taxon>
        <taxon>Partitiviridae</taxon>
    </lineage>
</organism>
<name>A0A6F8QGX0_9VIRU</name>
<dbReference type="EMBL" id="LC517388">
    <property type="protein sequence ID" value="BBU59848.1"/>
    <property type="molecule type" value="Genomic_RNA"/>
</dbReference>
<sequence>MISIFAIVLMHFKLKLWANSLRHGPNPKSDVWKIRNVYYEYKLREIHSTRIPIFDYSRSLLFLIDQILVTRLNNSYDDQLNAIQEKRMLREQPLNLYDSIELEDIPELRRSKPGILNLPYKYIEKSPGLAYSETSKSHVAFVEPYEAEEPLDRKAETYDVDADLSGLPAHPGIAQIIHEWFPMYTQYLDTYCRPPSYGPQAFYDFNRTIEPHPFPTAERNEHILSLLDPILAIKPFAPIHFADALASGIPLNTSGSYHDKNSPDIKIRSRISSPSLYARKPKSKGYSINSTLGYARTFIHNIKNYGTPSGETLSDSLQPDSVEQSKLKNFLLSQPTELFIRTQISKRDPNESKKIRPVYAVALLFILIEIMLTYCLLTQLRNPECAVMHGLETFRGSMSLIDQVALYFTSYVSLDWSQFDQRLPLYVVISYYAYFLPRKIIINKGYQATHFYPDTTFADPSAFAIKIFNLLQFLLIWYVNMVFISYDGYAFVRLLGGVPSGLLNTQALDSFGNLYIILDCLIEFGFSDLEIKNMIFFIMGDDNVFFARENFNRICEFMIFLESYAKTRHGMILSILKSVWTSLRSKIEVLGYTNNYGLPTRPIGKLVAQLAFPERPVPHDKNWMHAARAIGLAYASCAQDASFHLLCYMVYQKYKPSADVHVTARQFTRVIKYTVAELLGFTSDDGLIVFPEFPSLFTVHQQISHYHGHFSESDKWKETIFKDSPSDTSSDVVTLADWLKLNPEYSFRTDNIWQS</sequence>
<accession>A0A6F8QGX0</accession>
<keyword evidence="2" id="KW-0808">Transferase</keyword>
<keyword evidence="4" id="KW-0472">Membrane</keyword>
<evidence type="ECO:0000256" key="1">
    <source>
        <dbReference type="ARBA" id="ARBA00022484"/>
    </source>
</evidence>
<evidence type="ECO:0000256" key="4">
    <source>
        <dbReference type="SAM" id="Phobius"/>
    </source>
</evidence>
<keyword evidence="4" id="KW-1133">Transmembrane helix</keyword>
<feature type="transmembrane region" description="Helical" evidence="4">
    <location>
        <begin position="470"/>
        <end position="492"/>
    </location>
</feature>
<gene>
    <name evidence="5" type="primary">RdRp</name>
</gene>
<reference evidence="5" key="1">
    <citation type="submission" date="2020-01" db="EMBL/GenBank/DDBJ databases">
        <authorList>
            <person name="Paul T."/>
            <person name="Suzuki N."/>
            <person name="Kondo H."/>
        </authorList>
    </citation>
    <scope>NUCLEOTIDE SEQUENCE</scope>
    <source>
        <strain evidence="5">W1134</strain>
    </source>
</reference>
<keyword evidence="4" id="KW-0812">Transmembrane</keyword>
<reference evidence="5" key="2">
    <citation type="submission" date="2020-03" db="EMBL/GenBank/DDBJ databases">
        <title>Diverse partitiviruses from the phytopathogenic fungus, Rosellinia necatrix.</title>
        <authorList>
            <person name="Telengech P."/>
            <person name="Hisano S."/>
            <person name="Mugambi C."/>
            <person name="Hyodo K."/>
            <person name="Arjona J."/>
            <person name="Lopez C."/>
            <person name="Kanematsu S."/>
            <person name="Kondo H."/>
            <person name="Suzuki N."/>
        </authorList>
    </citation>
    <scope>NUCLEOTIDE SEQUENCE</scope>
    <source>
        <strain evidence="5">W1134</strain>
    </source>
</reference>
<proteinExistence type="predicted"/>
<dbReference type="CDD" id="cd23167">
    <property type="entry name" value="ps-ssRNAv_RdRp-like"/>
    <property type="match status" value="1"/>
</dbReference>
<dbReference type="InterPro" id="IPR043502">
    <property type="entry name" value="DNA/RNA_pol_sf"/>
</dbReference>
<feature type="transmembrane region" description="Helical" evidence="4">
    <location>
        <begin position="358"/>
        <end position="377"/>
    </location>
</feature>
<evidence type="ECO:0000256" key="3">
    <source>
        <dbReference type="ARBA" id="ARBA00022695"/>
    </source>
</evidence>